<dbReference type="Proteomes" id="UP000479710">
    <property type="component" value="Unassembled WGS sequence"/>
</dbReference>
<evidence type="ECO:0000256" key="1">
    <source>
        <dbReference type="SAM" id="SignalP"/>
    </source>
</evidence>
<evidence type="ECO:0000313" key="3">
    <source>
        <dbReference type="Proteomes" id="UP000479710"/>
    </source>
</evidence>
<organism evidence="2 3">
    <name type="scientific">Oryza meyeriana var. granulata</name>
    <dbReference type="NCBI Taxonomy" id="110450"/>
    <lineage>
        <taxon>Eukaryota</taxon>
        <taxon>Viridiplantae</taxon>
        <taxon>Streptophyta</taxon>
        <taxon>Embryophyta</taxon>
        <taxon>Tracheophyta</taxon>
        <taxon>Spermatophyta</taxon>
        <taxon>Magnoliopsida</taxon>
        <taxon>Liliopsida</taxon>
        <taxon>Poales</taxon>
        <taxon>Poaceae</taxon>
        <taxon>BOP clade</taxon>
        <taxon>Oryzoideae</taxon>
        <taxon>Oryzeae</taxon>
        <taxon>Oryzinae</taxon>
        <taxon>Oryza</taxon>
        <taxon>Oryza meyeriana</taxon>
    </lineage>
</organism>
<keyword evidence="1" id="KW-0732">Signal</keyword>
<sequence>MSVMMDLLMRFGYQLTMLGLEALCVQGWAGWSSPHRDCLNQSMEAGHLIHPNLSSCEECERLVNSMEELQGH</sequence>
<name>A0A6G1DU23_9ORYZ</name>
<feature type="signal peptide" evidence="1">
    <location>
        <begin position="1"/>
        <end position="27"/>
    </location>
</feature>
<comment type="caution">
    <text evidence="2">The sequence shown here is derived from an EMBL/GenBank/DDBJ whole genome shotgun (WGS) entry which is preliminary data.</text>
</comment>
<protein>
    <submittedName>
        <fullName evidence="2">Uncharacterized protein</fullName>
    </submittedName>
</protein>
<dbReference type="EMBL" id="SPHZ02000005">
    <property type="protein sequence ID" value="KAF0915916.1"/>
    <property type="molecule type" value="Genomic_DNA"/>
</dbReference>
<accession>A0A6G1DU23</accession>
<feature type="chain" id="PRO_5026167891" evidence="1">
    <location>
        <begin position="28"/>
        <end position="72"/>
    </location>
</feature>
<keyword evidence="3" id="KW-1185">Reference proteome</keyword>
<proteinExistence type="predicted"/>
<evidence type="ECO:0000313" key="2">
    <source>
        <dbReference type="EMBL" id="KAF0915916.1"/>
    </source>
</evidence>
<dbReference type="AlphaFoldDB" id="A0A6G1DU23"/>
<reference evidence="2 3" key="1">
    <citation type="submission" date="2019-11" db="EMBL/GenBank/DDBJ databases">
        <title>Whole genome sequence of Oryza granulata.</title>
        <authorList>
            <person name="Li W."/>
        </authorList>
    </citation>
    <scope>NUCLEOTIDE SEQUENCE [LARGE SCALE GENOMIC DNA]</scope>
    <source>
        <strain evidence="3">cv. Menghai</strain>
        <tissue evidence="2">Leaf</tissue>
    </source>
</reference>
<gene>
    <name evidence="2" type="ORF">E2562_000559</name>
</gene>